<evidence type="ECO:0000313" key="2">
    <source>
        <dbReference type="Proteomes" id="UP000656244"/>
    </source>
</evidence>
<reference evidence="1" key="1">
    <citation type="submission" date="2020-08" db="EMBL/GenBank/DDBJ databases">
        <title>Hyunsoonleella sp. strain SJ7 genome sequencing and assembly.</title>
        <authorList>
            <person name="Kim I."/>
        </authorList>
    </citation>
    <scope>NUCLEOTIDE SEQUENCE</scope>
    <source>
        <strain evidence="1">SJ7</strain>
    </source>
</reference>
<gene>
    <name evidence="1" type="ORF">H7U19_09005</name>
</gene>
<dbReference type="RefSeq" id="WP_186561585.1">
    <property type="nucleotide sequence ID" value="NZ_JACNMF010000003.1"/>
</dbReference>
<sequence>MFSFFKRKSKKERLEAKFKKLMQEWHELSSINRTASDNKYAEAQLIAKQLSALKHEVA</sequence>
<dbReference type="NCBIfam" id="NF033487">
    <property type="entry name" value="Lacal_2735_fam"/>
    <property type="match status" value="1"/>
</dbReference>
<evidence type="ECO:0000313" key="1">
    <source>
        <dbReference type="EMBL" id="MBC3758540.1"/>
    </source>
</evidence>
<protein>
    <submittedName>
        <fullName evidence="1">Lacal_2735 family protein</fullName>
    </submittedName>
</protein>
<dbReference type="InterPro" id="IPR045493">
    <property type="entry name" value="DUF6435"/>
</dbReference>
<proteinExistence type="predicted"/>
<dbReference type="Proteomes" id="UP000656244">
    <property type="component" value="Unassembled WGS sequence"/>
</dbReference>
<accession>A0A923KM15</accession>
<keyword evidence="2" id="KW-1185">Reference proteome</keyword>
<dbReference type="AlphaFoldDB" id="A0A923KM15"/>
<comment type="caution">
    <text evidence="1">The sequence shown here is derived from an EMBL/GenBank/DDBJ whole genome shotgun (WGS) entry which is preliminary data.</text>
</comment>
<organism evidence="1 2">
    <name type="scientific">Hyunsoonleella aquatilis</name>
    <dbReference type="NCBI Taxonomy" id="2762758"/>
    <lineage>
        <taxon>Bacteria</taxon>
        <taxon>Pseudomonadati</taxon>
        <taxon>Bacteroidota</taxon>
        <taxon>Flavobacteriia</taxon>
        <taxon>Flavobacteriales</taxon>
        <taxon>Flavobacteriaceae</taxon>
    </lineage>
</organism>
<name>A0A923KM15_9FLAO</name>
<dbReference type="EMBL" id="JACNMF010000003">
    <property type="protein sequence ID" value="MBC3758540.1"/>
    <property type="molecule type" value="Genomic_DNA"/>
</dbReference>